<evidence type="ECO:0000259" key="2">
    <source>
        <dbReference type="Pfam" id="PF00432"/>
    </source>
</evidence>
<feature type="domain" description="Prenyltransferase alpha-alpha toroid" evidence="2">
    <location>
        <begin position="300"/>
        <end position="451"/>
    </location>
</feature>
<sequence>MRPRADEQLPTKWPASLLPAELPAGHDRLLTRLTERVGPDGAVRDVCRSRVLESALTLALMRRNEQRHDVARTRITRYLERHRNSGDPLDAALADTALRPNHAPVRREILEGIATQVPEFAGARKQALLHAVFVILGADPAPAPWHPEAFVMEALHPWAAVQVTAVKAVLRQAAGEAPPDAGDLALLASTRRRGTVWEGNLFIHLLVLHALAAVPGMNAMVDEGLDTALGHQRDDGGMPFVTDTDTWSTVTSGLALQAAGAPRRVLHRIGRHLARVQHEGGGWSYTDHVRLPDTDCTTVALEFLHQLDPCTYRDAIRRGLDALLAVRGADGGFPTYGAHTPSEACMTAAAVNALSTQGCSHRDIIRPALHFLADSQLPDGSFPPGWSKSRLHTLFRAHLATHHTFPRPPSPVSGVAERILSLVLAAQRADGGFGHQEDSESDAISTSYGLIILTGQGDPIPAARATHYLLGQLRHHSGAGVTSPPDMLGPRPFPYHVPVLADAFALLALAHLSRRIRPSRVALPRPARHLRTRRHPSRPAL</sequence>
<evidence type="ECO:0000313" key="4">
    <source>
        <dbReference type="Proteomes" id="UP001432071"/>
    </source>
</evidence>
<evidence type="ECO:0000256" key="1">
    <source>
        <dbReference type="ARBA" id="ARBA00022737"/>
    </source>
</evidence>
<organism evidence="3 4">
    <name type="scientific">Streptomyces bobili</name>
    <dbReference type="NCBI Taxonomy" id="67280"/>
    <lineage>
        <taxon>Bacteria</taxon>
        <taxon>Bacillati</taxon>
        <taxon>Actinomycetota</taxon>
        <taxon>Actinomycetes</taxon>
        <taxon>Kitasatosporales</taxon>
        <taxon>Streptomycetaceae</taxon>
        <taxon>Streptomyces</taxon>
    </lineage>
</organism>
<dbReference type="Proteomes" id="UP001432071">
    <property type="component" value="Chromosome"/>
</dbReference>
<reference evidence="3" key="1">
    <citation type="submission" date="2022-10" db="EMBL/GenBank/DDBJ databases">
        <title>The complete genomes of actinobacterial strains from the NBC collection.</title>
        <authorList>
            <person name="Joergensen T.S."/>
            <person name="Alvarez Arevalo M."/>
            <person name="Sterndorff E.B."/>
            <person name="Faurdal D."/>
            <person name="Vuksanovic O."/>
            <person name="Mourched A.-S."/>
            <person name="Charusanti P."/>
            <person name="Shaw S."/>
            <person name="Blin K."/>
            <person name="Weber T."/>
        </authorList>
    </citation>
    <scope>NUCLEOTIDE SEQUENCE</scope>
    <source>
        <strain evidence="3">NBC_00302</strain>
    </source>
</reference>
<keyword evidence="1" id="KW-0677">Repeat</keyword>
<name>A0ABZ1QRC4_9ACTN</name>
<dbReference type="CDD" id="cd00688">
    <property type="entry name" value="ISOPREN_C2_like"/>
    <property type="match status" value="1"/>
</dbReference>
<gene>
    <name evidence="3" type="ORF">OHT53_02940</name>
</gene>
<proteinExistence type="predicted"/>
<dbReference type="RefSeq" id="WP_328733972.1">
    <property type="nucleotide sequence ID" value="NZ_CP108038.1"/>
</dbReference>
<dbReference type="EMBL" id="CP108038">
    <property type="protein sequence ID" value="WUN85085.1"/>
    <property type="molecule type" value="Genomic_DNA"/>
</dbReference>
<keyword evidence="4" id="KW-1185">Reference proteome</keyword>
<dbReference type="GeneID" id="93759885"/>
<dbReference type="SUPFAM" id="SSF48239">
    <property type="entry name" value="Terpenoid cyclases/Protein prenyltransferases"/>
    <property type="match status" value="1"/>
</dbReference>
<dbReference type="Pfam" id="PF00432">
    <property type="entry name" value="Prenyltrans"/>
    <property type="match status" value="1"/>
</dbReference>
<accession>A0ABZ1QRC4</accession>
<evidence type="ECO:0000313" key="3">
    <source>
        <dbReference type="EMBL" id="WUN85085.1"/>
    </source>
</evidence>
<dbReference type="Gene3D" id="1.50.10.20">
    <property type="match status" value="2"/>
</dbReference>
<dbReference type="InterPro" id="IPR001330">
    <property type="entry name" value="Prenyltrans"/>
</dbReference>
<protein>
    <submittedName>
        <fullName evidence="3">Terpene cyclase/mutase family protein</fullName>
    </submittedName>
</protein>
<dbReference type="InterPro" id="IPR008930">
    <property type="entry name" value="Terpenoid_cyclase/PrenylTrfase"/>
</dbReference>